<dbReference type="EMBL" id="CP127527">
    <property type="protein sequence ID" value="XRI76409.1"/>
    <property type="molecule type" value="Genomic_DNA"/>
</dbReference>
<protein>
    <submittedName>
        <fullName evidence="1">Metalloregulator ArsR/SmtB family transcription factor</fullName>
    </submittedName>
</protein>
<gene>
    <name evidence="1" type="ORF">EC580_010625</name>
</gene>
<sequence length="117" mass="13302">MVMEPVTGFFQLLSDKTRLSVLQLLWAKGELCVCEITGALEESQPKISRHLALLREGRLILDQRRGTWVHYRLHPDMPQWQRLILTECFAQPLMAMVLETHLARLGGPAEGARHCAA</sequence>
<proteinExistence type="predicted"/>
<reference evidence="1 2" key="1">
    <citation type="journal article" date="2019" name="Int. J. Syst. Evol. Microbiol.">
        <title>Acidithiobacillus sulfuriphilus sp. nov.: an extremely acidophilic sulfur-oxidizing chemolithotroph isolated from a neutral pH environment.</title>
        <authorList>
            <person name="Falagan C."/>
            <person name="Moya-Beltran A."/>
            <person name="Castro M."/>
            <person name="Quatrini R."/>
            <person name="Johnson D.B."/>
        </authorList>
    </citation>
    <scope>NUCLEOTIDE SEQUENCE [LARGE SCALE GENOMIC DNA]</scope>
    <source>
        <strain evidence="1 2">CJ-2</strain>
    </source>
</reference>
<keyword evidence="2" id="KW-1185">Reference proteome</keyword>
<dbReference type="Proteomes" id="UP000271650">
    <property type="component" value="Chromosome"/>
</dbReference>
<evidence type="ECO:0000313" key="1">
    <source>
        <dbReference type="EMBL" id="XRI76409.1"/>
    </source>
</evidence>
<evidence type="ECO:0000313" key="2">
    <source>
        <dbReference type="Proteomes" id="UP000271650"/>
    </source>
</evidence>
<organism evidence="1 2">
    <name type="scientific">Acidithiobacillus sulfuriphilus</name>
    <dbReference type="NCBI Taxonomy" id="1867749"/>
    <lineage>
        <taxon>Bacteria</taxon>
        <taxon>Pseudomonadati</taxon>
        <taxon>Pseudomonadota</taxon>
        <taxon>Acidithiobacillia</taxon>
        <taxon>Acidithiobacillales</taxon>
        <taxon>Acidithiobacillaceae</taxon>
        <taxon>Acidithiobacillus</taxon>
    </lineage>
</organism>
<accession>A0ACD5HKY6</accession>
<name>A0ACD5HKY6_9PROT</name>